<dbReference type="GO" id="GO:0004803">
    <property type="term" value="F:transposase activity"/>
    <property type="evidence" value="ECO:0007669"/>
    <property type="project" value="InterPro"/>
</dbReference>
<sequence>MDQTAQEQSMFVGIDVAKKHLDVHVLPAATSFRVDRDGAGLDDLRDRLQGLSPALIILEATGGYEKVVLATLAGAGLPVLAVNPRQIRDFARACGRLAKTDQLDAAVIARFAERIRPELRPLPDAATQMLGEIAARRRQIIDMISAESMRLKQATARKLQRGINAHLAWLQQELTDIDTDLDSAIRESDVWSRNEALLDSVPGVGKTTARTLLAELPELGTLDRRHISALAGLAPFNHDSGTHRGKRSIRGGRTVVRSALFMAAWVATRRNPILKSVYERLIAAGKAHMVALVACMRKLLTILNAIIRDQQPWQAA</sequence>
<feature type="domain" description="Transposase IS116/IS110/IS902 C-terminal" evidence="2">
    <location>
        <begin position="196"/>
        <end position="279"/>
    </location>
</feature>
<dbReference type="Proteomes" id="UP000325255">
    <property type="component" value="Unassembled WGS sequence"/>
</dbReference>
<comment type="caution">
    <text evidence="3">The sequence shown here is derived from an EMBL/GenBank/DDBJ whole genome shotgun (WGS) entry which is preliminary data.</text>
</comment>
<dbReference type="PANTHER" id="PTHR33055">
    <property type="entry name" value="TRANSPOSASE FOR INSERTION SEQUENCE ELEMENT IS1111A"/>
    <property type="match status" value="1"/>
</dbReference>
<evidence type="ECO:0000313" key="3">
    <source>
        <dbReference type="EMBL" id="KAA5607828.1"/>
    </source>
</evidence>
<dbReference type="PANTHER" id="PTHR33055:SF13">
    <property type="entry name" value="TRANSPOSASE"/>
    <property type="match status" value="1"/>
</dbReference>
<dbReference type="InterPro" id="IPR002525">
    <property type="entry name" value="Transp_IS110-like_N"/>
</dbReference>
<dbReference type="InterPro" id="IPR047650">
    <property type="entry name" value="Transpos_IS110"/>
</dbReference>
<reference evidence="3 4" key="1">
    <citation type="submission" date="2019-09" db="EMBL/GenBank/DDBJ databases">
        <title>Genome sequence of Rhodovastum atsumiense, a diverse member of the Acetobacteraceae family of non-sulfur purple photosynthetic bacteria.</title>
        <authorList>
            <person name="Meyer T."/>
            <person name="Kyndt J."/>
        </authorList>
    </citation>
    <scope>NUCLEOTIDE SEQUENCE [LARGE SCALE GENOMIC DNA]</scope>
    <source>
        <strain evidence="3 4">DSM 21279</strain>
    </source>
</reference>
<dbReference type="InterPro" id="IPR003346">
    <property type="entry name" value="Transposase_20"/>
</dbReference>
<dbReference type="GO" id="GO:0003677">
    <property type="term" value="F:DNA binding"/>
    <property type="evidence" value="ECO:0007669"/>
    <property type="project" value="InterPro"/>
</dbReference>
<accession>A0A5M6IJR8</accession>
<evidence type="ECO:0000259" key="2">
    <source>
        <dbReference type="Pfam" id="PF02371"/>
    </source>
</evidence>
<proteinExistence type="predicted"/>
<dbReference type="Pfam" id="PF02371">
    <property type="entry name" value="Transposase_20"/>
    <property type="match status" value="1"/>
</dbReference>
<organism evidence="3 4">
    <name type="scientific">Rhodovastum atsumiense</name>
    <dbReference type="NCBI Taxonomy" id="504468"/>
    <lineage>
        <taxon>Bacteria</taxon>
        <taxon>Pseudomonadati</taxon>
        <taxon>Pseudomonadota</taxon>
        <taxon>Alphaproteobacteria</taxon>
        <taxon>Acetobacterales</taxon>
        <taxon>Acetobacteraceae</taxon>
        <taxon>Rhodovastum</taxon>
    </lineage>
</organism>
<gene>
    <name evidence="3" type="ORF">F1189_31885</name>
</gene>
<dbReference type="AlphaFoldDB" id="A0A5M6IJR8"/>
<evidence type="ECO:0000259" key="1">
    <source>
        <dbReference type="Pfam" id="PF01548"/>
    </source>
</evidence>
<name>A0A5M6IJR8_9PROT</name>
<evidence type="ECO:0000313" key="4">
    <source>
        <dbReference type="Proteomes" id="UP000325255"/>
    </source>
</evidence>
<dbReference type="EMBL" id="VWPK01000165">
    <property type="protein sequence ID" value="KAA5607828.1"/>
    <property type="molecule type" value="Genomic_DNA"/>
</dbReference>
<protein>
    <submittedName>
        <fullName evidence="3">IS110 family transposase</fullName>
    </submittedName>
</protein>
<keyword evidence="4" id="KW-1185">Reference proteome</keyword>
<dbReference type="Pfam" id="PF01548">
    <property type="entry name" value="DEDD_Tnp_IS110"/>
    <property type="match status" value="1"/>
</dbReference>
<feature type="domain" description="Transposase IS110-like N-terminal" evidence="1">
    <location>
        <begin position="12"/>
        <end position="153"/>
    </location>
</feature>
<dbReference type="OrthoDB" id="8261795at2"/>
<dbReference type="GO" id="GO:0006313">
    <property type="term" value="P:DNA transposition"/>
    <property type="evidence" value="ECO:0007669"/>
    <property type="project" value="InterPro"/>
</dbReference>
<dbReference type="NCBIfam" id="NF033542">
    <property type="entry name" value="transpos_IS110"/>
    <property type="match status" value="1"/>
</dbReference>